<accession>A0AAV4UEK4</accession>
<evidence type="ECO:0000313" key="2">
    <source>
        <dbReference type="Proteomes" id="UP001054945"/>
    </source>
</evidence>
<organism evidence="1 2">
    <name type="scientific">Caerostris extrusa</name>
    <name type="common">Bark spider</name>
    <name type="synonym">Caerostris bankana</name>
    <dbReference type="NCBI Taxonomy" id="172846"/>
    <lineage>
        <taxon>Eukaryota</taxon>
        <taxon>Metazoa</taxon>
        <taxon>Ecdysozoa</taxon>
        <taxon>Arthropoda</taxon>
        <taxon>Chelicerata</taxon>
        <taxon>Arachnida</taxon>
        <taxon>Araneae</taxon>
        <taxon>Araneomorphae</taxon>
        <taxon>Entelegynae</taxon>
        <taxon>Araneoidea</taxon>
        <taxon>Araneidae</taxon>
        <taxon>Caerostris</taxon>
    </lineage>
</organism>
<keyword evidence="2" id="KW-1185">Reference proteome</keyword>
<dbReference type="EMBL" id="BPLR01012734">
    <property type="protein sequence ID" value="GIY56150.1"/>
    <property type="molecule type" value="Genomic_DNA"/>
</dbReference>
<sequence length="268" mass="30220">MKKTKIFDFFQLQAQSANVLCPACENLVLKSNLNEHLDSSCPSSLLTTISVRNSKQRNGETSKFSTKTAIRKSSNKDVSGRLCLKRQRNDKDNKNQTKLKEFCKERENEEDDIIILEEKLISPSKGINSGESNLSSCKQDTAQNSAVINDTFTNKSNCDFLNSDIETIYSEKTAAICSRTIKTSNNKFEIINEIEVEVDSCDDIPAKRLKSYEKCITDNQNKSSNISDLLNKNIAEQTCAIPLNTDRPVGQKIIEAKHEIMPKRNLRN</sequence>
<evidence type="ECO:0000313" key="1">
    <source>
        <dbReference type="EMBL" id="GIY56150.1"/>
    </source>
</evidence>
<reference evidence="1 2" key="1">
    <citation type="submission" date="2021-06" db="EMBL/GenBank/DDBJ databases">
        <title>Caerostris extrusa draft genome.</title>
        <authorList>
            <person name="Kono N."/>
            <person name="Arakawa K."/>
        </authorList>
    </citation>
    <scope>NUCLEOTIDE SEQUENCE [LARGE SCALE GENOMIC DNA]</scope>
</reference>
<protein>
    <submittedName>
        <fullName evidence="1">UBZ4-type domain-containing protein</fullName>
    </submittedName>
</protein>
<comment type="caution">
    <text evidence="1">The sequence shown here is derived from an EMBL/GenBank/DDBJ whole genome shotgun (WGS) entry which is preliminary data.</text>
</comment>
<gene>
    <name evidence="1" type="primary">AVEN_97066_1</name>
    <name evidence="1" type="ORF">CEXT_135371</name>
</gene>
<name>A0AAV4UEK4_CAEEX</name>
<dbReference type="Proteomes" id="UP001054945">
    <property type="component" value="Unassembled WGS sequence"/>
</dbReference>
<proteinExistence type="predicted"/>
<dbReference type="AlphaFoldDB" id="A0AAV4UEK4"/>